<feature type="domain" description="Laminin G" evidence="8">
    <location>
        <begin position="68"/>
        <end position="244"/>
    </location>
</feature>
<dbReference type="FunFam" id="2.10.25.10:FF:000015">
    <property type="entry name" value="neurexin-1 isoform X1"/>
    <property type="match status" value="1"/>
</dbReference>
<keyword evidence="4" id="KW-1133">Transmembrane helix</keyword>
<evidence type="ECO:0000259" key="8">
    <source>
        <dbReference type="PROSITE" id="PS50025"/>
    </source>
</evidence>
<dbReference type="PANTHER" id="PTHR15036">
    <property type="entry name" value="PIKACHURIN-LIKE PROTEIN"/>
    <property type="match status" value="1"/>
</dbReference>
<dbReference type="GO" id="GO:0016020">
    <property type="term" value="C:membrane"/>
    <property type="evidence" value="ECO:0007669"/>
    <property type="project" value="UniProtKB-SubCell"/>
</dbReference>
<dbReference type="CDD" id="cd00110">
    <property type="entry name" value="LamG"/>
    <property type="match status" value="1"/>
</dbReference>
<evidence type="ECO:0000256" key="2">
    <source>
        <dbReference type="ARBA" id="ARBA00022536"/>
    </source>
</evidence>
<dbReference type="Gene3D" id="2.60.120.200">
    <property type="match status" value="1"/>
</dbReference>
<feature type="non-terminal residue" evidence="10">
    <location>
        <position position="285"/>
    </location>
</feature>
<dbReference type="SMART" id="SM00282">
    <property type="entry name" value="LamG"/>
    <property type="match status" value="1"/>
</dbReference>
<dbReference type="OMA" id="NCRVMEP"/>
<evidence type="ECO:0000259" key="9">
    <source>
        <dbReference type="PROSITE" id="PS50026"/>
    </source>
</evidence>
<proteinExistence type="predicted"/>
<keyword evidence="6" id="KW-1015">Disulfide bond</keyword>
<keyword evidence="2 7" id="KW-0245">EGF-like domain</keyword>
<evidence type="ECO:0000256" key="5">
    <source>
        <dbReference type="ARBA" id="ARBA00023136"/>
    </source>
</evidence>
<dbReference type="PROSITE" id="PS50026">
    <property type="entry name" value="EGF_3"/>
    <property type="match status" value="1"/>
</dbReference>
<dbReference type="InterPro" id="IPR000742">
    <property type="entry name" value="EGF"/>
</dbReference>
<dbReference type="EMBL" id="KL868936">
    <property type="protein sequence ID" value="KFM83610.1"/>
    <property type="molecule type" value="Genomic_DNA"/>
</dbReference>
<evidence type="ECO:0000256" key="3">
    <source>
        <dbReference type="ARBA" id="ARBA00022692"/>
    </source>
</evidence>
<dbReference type="Gene3D" id="2.10.25.10">
    <property type="entry name" value="Laminin"/>
    <property type="match status" value="1"/>
</dbReference>
<keyword evidence="3" id="KW-0812">Transmembrane</keyword>
<evidence type="ECO:0000256" key="1">
    <source>
        <dbReference type="ARBA" id="ARBA00004370"/>
    </source>
</evidence>
<gene>
    <name evidence="10" type="ORF">X975_01895</name>
</gene>
<dbReference type="PANTHER" id="PTHR15036:SF89">
    <property type="entry name" value="NEUREXIN 1, ISOFORM F"/>
    <property type="match status" value="1"/>
</dbReference>
<dbReference type="OrthoDB" id="6275838at2759"/>
<sequence>MTLDVQVLHVGSVHPKHVKPVPDMPNFVGHLQHLIFNRKHYLDMAHSGQIANFEVTAKFGKKDNIVHHPVTFKSKFTFLGLPQLRAYSTLNLYFQFKTMEPNGLILYNAGKGQDFIAVELVDGHIHYVFNLGDGPREVRSNTKATLNDNQWHAVTIGRPAVHQQTLMVDDMITKVRSAGPNTHLDLQGLLYLGGVRRSMYATLPRLLHSRQGFQGCLASLDLNGETGDPIRDALIPSTLVTKGCAGPITKCSHSACANHGVCVQMWNNYACDCDMTSFSGPICAD</sequence>
<evidence type="ECO:0000256" key="6">
    <source>
        <dbReference type="ARBA" id="ARBA00023157"/>
    </source>
</evidence>
<dbReference type="SUPFAM" id="SSF49899">
    <property type="entry name" value="Concanavalin A-like lectins/glucanases"/>
    <property type="match status" value="1"/>
</dbReference>
<dbReference type="SUPFAM" id="SSF57196">
    <property type="entry name" value="EGF/Laminin"/>
    <property type="match status" value="1"/>
</dbReference>
<evidence type="ECO:0000256" key="4">
    <source>
        <dbReference type="ARBA" id="ARBA00022989"/>
    </source>
</evidence>
<protein>
    <submittedName>
        <fullName evidence="10">Neurexin-1-alpha</fullName>
    </submittedName>
</protein>
<reference evidence="10 11" key="1">
    <citation type="submission" date="2013-11" db="EMBL/GenBank/DDBJ databases">
        <title>Genome sequencing of Stegodyphus mimosarum.</title>
        <authorList>
            <person name="Bechsgaard J."/>
        </authorList>
    </citation>
    <scope>NUCLEOTIDE SEQUENCE [LARGE SCALE GENOMIC DNA]</scope>
</reference>
<dbReference type="CDD" id="cd00054">
    <property type="entry name" value="EGF_CA"/>
    <property type="match status" value="1"/>
</dbReference>
<comment type="subcellular location">
    <subcellularLocation>
        <location evidence="1">Membrane</location>
    </subcellularLocation>
</comment>
<dbReference type="InterPro" id="IPR050372">
    <property type="entry name" value="Neurexin-related_CASP"/>
</dbReference>
<comment type="caution">
    <text evidence="7">Lacks conserved residue(s) required for the propagation of feature annotation.</text>
</comment>
<name>A0A087V1X1_STEMI</name>
<dbReference type="InterPro" id="IPR001791">
    <property type="entry name" value="Laminin_G"/>
</dbReference>
<dbReference type="PROSITE" id="PS50025">
    <property type="entry name" value="LAM_G_DOMAIN"/>
    <property type="match status" value="1"/>
</dbReference>
<evidence type="ECO:0000313" key="11">
    <source>
        <dbReference type="Proteomes" id="UP000054359"/>
    </source>
</evidence>
<dbReference type="Proteomes" id="UP000054359">
    <property type="component" value="Unassembled WGS sequence"/>
</dbReference>
<keyword evidence="5" id="KW-0472">Membrane</keyword>
<keyword evidence="11" id="KW-1185">Reference proteome</keyword>
<accession>A0A087V1X1</accession>
<dbReference type="InterPro" id="IPR013320">
    <property type="entry name" value="ConA-like_dom_sf"/>
</dbReference>
<evidence type="ECO:0000256" key="7">
    <source>
        <dbReference type="PROSITE-ProRule" id="PRU00076"/>
    </source>
</evidence>
<evidence type="ECO:0000313" key="10">
    <source>
        <dbReference type="EMBL" id="KFM83610.1"/>
    </source>
</evidence>
<feature type="domain" description="EGF-like" evidence="9">
    <location>
        <begin position="247"/>
        <end position="284"/>
    </location>
</feature>
<dbReference type="Pfam" id="PF02210">
    <property type="entry name" value="Laminin_G_2"/>
    <property type="match status" value="1"/>
</dbReference>
<dbReference type="AlphaFoldDB" id="A0A087V1X1"/>
<dbReference type="STRING" id="407821.A0A087V1X1"/>
<organism evidence="10 11">
    <name type="scientific">Stegodyphus mimosarum</name>
    <name type="common">African social velvet spider</name>
    <dbReference type="NCBI Taxonomy" id="407821"/>
    <lineage>
        <taxon>Eukaryota</taxon>
        <taxon>Metazoa</taxon>
        <taxon>Ecdysozoa</taxon>
        <taxon>Arthropoda</taxon>
        <taxon>Chelicerata</taxon>
        <taxon>Arachnida</taxon>
        <taxon>Araneae</taxon>
        <taxon>Araneomorphae</taxon>
        <taxon>Entelegynae</taxon>
        <taxon>Eresoidea</taxon>
        <taxon>Eresidae</taxon>
        <taxon>Stegodyphus</taxon>
    </lineage>
</organism>